<comment type="similarity">
    <text evidence="2">Belongs to the NlpA lipoprotein family.</text>
</comment>
<feature type="signal peptide" evidence="7">
    <location>
        <begin position="1"/>
        <end position="25"/>
    </location>
</feature>
<evidence type="ECO:0000256" key="5">
    <source>
        <dbReference type="ARBA" id="ARBA00023139"/>
    </source>
</evidence>
<dbReference type="Proteomes" id="UP000503003">
    <property type="component" value="Chromosome 1"/>
</dbReference>
<feature type="chain" id="PRO_5026148060" description="Lipoprotein" evidence="7">
    <location>
        <begin position="26"/>
        <end position="153"/>
    </location>
</feature>
<dbReference type="Gene3D" id="3.40.190.10">
    <property type="entry name" value="Periplasmic binding protein-like II"/>
    <property type="match status" value="1"/>
</dbReference>
<evidence type="ECO:0000313" key="9">
    <source>
        <dbReference type="Proteomes" id="UP000503003"/>
    </source>
</evidence>
<comment type="subcellular location">
    <subcellularLocation>
        <location evidence="1">Membrane</location>
        <topology evidence="1">Lipid-anchor</topology>
    </subcellularLocation>
</comment>
<proteinExistence type="inferred from homology"/>
<keyword evidence="4" id="KW-0472">Membrane</keyword>
<reference evidence="8 9" key="1">
    <citation type="submission" date="2020-02" db="EMBL/GenBank/DDBJ databases">
        <title>A complete genome of a marine bacterium Vibrio sp. ZWAL4003 isolated from the mangrove sediment with the ability to degrade polysaccharides.</title>
        <authorList>
            <person name="Wu J."/>
            <person name="Qu W."/>
            <person name="Zeng R."/>
        </authorList>
    </citation>
    <scope>NUCLEOTIDE SEQUENCE [LARGE SCALE GENOMIC DNA]</scope>
    <source>
        <strain evidence="8 9">ZWAL4003</strain>
    </source>
</reference>
<name>A0A6G7CGS8_9VIBR</name>
<organism evidence="8 9">
    <name type="scientific">Vibrio ziniensis</name>
    <dbReference type="NCBI Taxonomy" id="2711221"/>
    <lineage>
        <taxon>Bacteria</taxon>
        <taxon>Pseudomonadati</taxon>
        <taxon>Pseudomonadota</taxon>
        <taxon>Gammaproteobacteria</taxon>
        <taxon>Vibrionales</taxon>
        <taxon>Vibrionaceae</taxon>
        <taxon>Vibrio</taxon>
    </lineage>
</organism>
<dbReference type="RefSeq" id="WP_165310727.1">
    <property type="nucleotide sequence ID" value="NZ_CP049331.1"/>
</dbReference>
<dbReference type="PANTHER" id="PTHR30429">
    <property type="entry name" value="D-METHIONINE-BINDING LIPOPROTEIN METQ"/>
    <property type="match status" value="1"/>
</dbReference>
<dbReference type="KEGG" id="vzi:G5S32_04440"/>
<evidence type="ECO:0000256" key="7">
    <source>
        <dbReference type="SAM" id="SignalP"/>
    </source>
</evidence>
<evidence type="ECO:0000256" key="3">
    <source>
        <dbReference type="ARBA" id="ARBA00022729"/>
    </source>
</evidence>
<dbReference type="AlphaFoldDB" id="A0A6G7CGS8"/>
<evidence type="ECO:0008006" key="10">
    <source>
        <dbReference type="Google" id="ProtNLM"/>
    </source>
</evidence>
<sequence length="153" mass="16276">MFKLNKILSLSLASIALLLTGCGSDDESGNASIDDNNSNGNSTSLVAYSSQLSASSEVASCARILIPKESATTTRALRMLEEQGLLQLEDNGGELSVQNITSNPYYLDILIYEPTQIATVISDTNVAIFVVDPTVISSTIPANKLFVEVEEDA</sequence>
<gene>
    <name evidence="8" type="ORF">G5S32_04440</name>
</gene>
<dbReference type="Pfam" id="PF03180">
    <property type="entry name" value="Lipoprotein_9"/>
    <property type="match status" value="1"/>
</dbReference>
<keyword evidence="3 7" id="KW-0732">Signal</keyword>
<dbReference type="SUPFAM" id="SSF53850">
    <property type="entry name" value="Periplasmic binding protein-like II"/>
    <property type="match status" value="1"/>
</dbReference>
<evidence type="ECO:0000256" key="2">
    <source>
        <dbReference type="ARBA" id="ARBA00008973"/>
    </source>
</evidence>
<evidence type="ECO:0000313" key="8">
    <source>
        <dbReference type="EMBL" id="QIH41280.1"/>
    </source>
</evidence>
<dbReference type="PANTHER" id="PTHR30429:SF1">
    <property type="entry name" value="D-METHIONINE-BINDING LIPOPROTEIN METQ-RELATED"/>
    <property type="match status" value="1"/>
</dbReference>
<protein>
    <recommendedName>
        <fullName evidence="10">Lipoprotein</fullName>
    </recommendedName>
</protein>
<accession>A0A6G7CGS8</accession>
<dbReference type="EMBL" id="CP049331">
    <property type="protein sequence ID" value="QIH41280.1"/>
    <property type="molecule type" value="Genomic_DNA"/>
</dbReference>
<evidence type="ECO:0000256" key="1">
    <source>
        <dbReference type="ARBA" id="ARBA00004635"/>
    </source>
</evidence>
<keyword evidence="6" id="KW-0449">Lipoprotein</keyword>
<dbReference type="InterPro" id="IPR004872">
    <property type="entry name" value="Lipoprotein_NlpA"/>
</dbReference>
<keyword evidence="5" id="KW-0564">Palmitate</keyword>
<dbReference type="GO" id="GO:0016020">
    <property type="term" value="C:membrane"/>
    <property type="evidence" value="ECO:0007669"/>
    <property type="project" value="UniProtKB-SubCell"/>
</dbReference>
<keyword evidence="9" id="KW-1185">Reference proteome</keyword>
<evidence type="ECO:0000256" key="6">
    <source>
        <dbReference type="ARBA" id="ARBA00023288"/>
    </source>
</evidence>
<evidence type="ECO:0000256" key="4">
    <source>
        <dbReference type="ARBA" id="ARBA00023136"/>
    </source>
</evidence>
<dbReference type="PROSITE" id="PS51257">
    <property type="entry name" value="PROKAR_LIPOPROTEIN"/>
    <property type="match status" value="1"/>
</dbReference>